<organism evidence="1 2">
    <name type="scientific">Bauhinia variegata</name>
    <name type="common">Purple orchid tree</name>
    <name type="synonym">Phanera variegata</name>
    <dbReference type="NCBI Taxonomy" id="167791"/>
    <lineage>
        <taxon>Eukaryota</taxon>
        <taxon>Viridiplantae</taxon>
        <taxon>Streptophyta</taxon>
        <taxon>Embryophyta</taxon>
        <taxon>Tracheophyta</taxon>
        <taxon>Spermatophyta</taxon>
        <taxon>Magnoliopsida</taxon>
        <taxon>eudicotyledons</taxon>
        <taxon>Gunneridae</taxon>
        <taxon>Pentapetalae</taxon>
        <taxon>rosids</taxon>
        <taxon>fabids</taxon>
        <taxon>Fabales</taxon>
        <taxon>Fabaceae</taxon>
        <taxon>Cercidoideae</taxon>
        <taxon>Cercideae</taxon>
        <taxon>Bauhiniinae</taxon>
        <taxon>Bauhinia</taxon>
    </lineage>
</organism>
<dbReference type="Proteomes" id="UP000828941">
    <property type="component" value="Chromosome 12"/>
</dbReference>
<protein>
    <submittedName>
        <fullName evidence="1">Uncharacterized protein</fullName>
    </submittedName>
</protein>
<gene>
    <name evidence="1" type="ORF">L6164_028695</name>
</gene>
<proteinExistence type="predicted"/>
<name>A0ACB9L7E3_BAUVA</name>
<accession>A0ACB9L7E3</accession>
<keyword evidence="2" id="KW-1185">Reference proteome</keyword>
<evidence type="ECO:0000313" key="1">
    <source>
        <dbReference type="EMBL" id="KAI4305324.1"/>
    </source>
</evidence>
<dbReference type="EMBL" id="CM039437">
    <property type="protein sequence ID" value="KAI4305324.1"/>
    <property type="molecule type" value="Genomic_DNA"/>
</dbReference>
<sequence length="277" mass="31163">MTLTTTTTKNKVLFIMGTTGTGKTKLSLSLGSSFPSEIINSDKIQVYKGLDVVSNKVSETEQRRIPHHLLGIIDDPDMDFSISDFCSKVLSALDQITERGNLPIIVGGSNTYLEALVEDPANDFRSKYDCCFIWLDVSLPVLFDYLGKRVDVMIEEGFVDEIREAFVSDADYSRGLRRAIGVPEFDQFMRAKKEGQDEAHLEELLEDATARTKENTNKLAEVQLGKIHRLKNERGWELKRINATPVFEAIAKGDKYESVWEEIVFKPSLKIVMSSLG</sequence>
<comment type="caution">
    <text evidence="1">The sequence shown here is derived from an EMBL/GenBank/DDBJ whole genome shotgun (WGS) entry which is preliminary data.</text>
</comment>
<evidence type="ECO:0000313" key="2">
    <source>
        <dbReference type="Proteomes" id="UP000828941"/>
    </source>
</evidence>
<reference evidence="1 2" key="1">
    <citation type="journal article" date="2022" name="DNA Res.">
        <title>Chromosomal-level genome assembly of the orchid tree Bauhinia variegata (Leguminosae; Cercidoideae) supports the allotetraploid origin hypothesis of Bauhinia.</title>
        <authorList>
            <person name="Zhong Y."/>
            <person name="Chen Y."/>
            <person name="Zheng D."/>
            <person name="Pang J."/>
            <person name="Liu Y."/>
            <person name="Luo S."/>
            <person name="Meng S."/>
            <person name="Qian L."/>
            <person name="Wei D."/>
            <person name="Dai S."/>
            <person name="Zhou R."/>
        </authorList>
    </citation>
    <scope>NUCLEOTIDE SEQUENCE [LARGE SCALE GENOMIC DNA]</scope>
    <source>
        <strain evidence="1">BV-YZ2020</strain>
    </source>
</reference>